<feature type="compositionally biased region" description="Basic and acidic residues" evidence="3">
    <location>
        <begin position="209"/>
        <end position="220"/>
    </location>
</feature>
<sequence length="286" mass="32925">MARALCFYSYTFVFKKKKKEMQESESPAHAISEAESEDTVDQFHESLQELRQLRSQLHKAADYCETTFLNTKQKKVLVENTKEYICRAVVTVVDHLGCVSNNLDYLLFKNNSSSEIEVRIGCLKQRLLTCQQYVHKLALTQVRWNPNLPRYSHRYISPPLPDVERSNGGLRESYQTAAAKTTKKQEFKAEGVPLFLYTSAHKPSLARKSPPETDAKKTDHTNSTSVLPVREGLPILSKQQNPPFHFQLNHKLRRKKLKLVRNNDILSLIRRGKRAAELLKGLHLDH</sequence>
<dbReference type="InParanoid" id="D7TBL6"/>
<proteinExistence type="inferred from homology"/>
<dbReference type="eggNOG" id="ENOG502RYI5">
    <property type="taxonomic scope" value="Eukaryota"/>
</dbReference>
<evidence type="ECO:0000256" key="2">
    <source>
        <dbReference type="ARBA" id="ARBA00025223"/>
    </source>
</evidence>
<keyword evidence="5" id="KW-1185">Reference proteome</keyword>
<dbReference type="Proteomes" id="UP000009183">
    <property type="component" value="Chromosome 11"/>
</dbReference>
<evidence type="ECO:0000313" key="5">
    <source>
        <dbReference type="Proteomes" id="UP000009183"/>
    </source>
</evidence>
<dbReference type="HOGENOM" id="CLU_094778_0_0_1"/>
<dbReference type="AlphaFoldDB" id="D7TBL6"/>
<evidence type="ECO:0000256" key="3">
    <source>
        <dbReference type="SAM" id="MobiDB-lite"/>
    </source>
</evidence>
<reference evidence="5" key="1">
    <citation type="journal article" date="2007" name="Nature">
        <title>The grapevine genome sequence suggests ancestral hexaploidization in major angiosperm phyla.</title>
        <authorList>
            <consortium name="The French-Italian Public Consortium for Grapevine Genome Characterization."/>
            <person name="Jaillon O."/>
            <person name="Aury J.-M."/>
            <person name="Noel B."/>
            <person name="Policriti A."/>
            <person name="Clepet C."/>
            <person name="Casagrande A."/>
            <person name="Choisne N."/>
            <person name="Aubourg S."/>
            <person name="Vitulo N."/>
            <person name="Jubin C."/>
            <person name="Vezzi A."/>
            <person name="Legeai F."/>
            <person name="Hugueney P."/>
            <person name="Dasilva C."/>
            <person name="Horner D."/>
            <person name="Mica E."/>
            <person name="Jublot D."/>
            <person name="Poulain J."/>
            <person name="Bruyere C."/>
            <person name="Billault A."/>
            <person name="Segurens B."/>
            <person name="Gouyvenoux M."/>
            <person name="Ugarte E."/>
            <person name="Cattonaro F."/>
            <person name="Anthouard V."/>
            <person name="Vico V."/>
            <person name="Del Fabbro C."/>
            <person name="Alaux M."/>
            <person name="Di Gaspero G."/>
            <person name="Dumas V."/>
            <person name="Felice N."/>
            <person name="Paillard S."/>
            <person name="Juman I."/>
            <person name="Moroldo M."/>
            <person name="Scalabrin S."/>
            <person name="Canaguier A."/>
            <person name="Le Clainche I."/>
            <person name="Malacrida G."/>
            <person name="Durand E."/>
            <person name="Pesole G."/>
            <person name="Laucou V."/>
            <person name="Chatelet P."/>
            <person name="Merdinoglu D."/>
            <person name="Delledonne M."/>
            <person name="Pezzotti M."/>
            <person name="Lecharny A."/>
            <person name="Scarpelli C."/>
            <person name="Artiguenave F."/>
            <person name="Pe M.E."/>
            <person name="Valle G."/>
            <person name="Morgante M."/>
            <person name="Caboche M."/>
            <person name="Adam-Blondon A.-F."/>
            <person name="Weissenbach J."/>
            <person name="Quetier F."/>
            <person name="Wincker P."/>
        </authorList>
    </citation>
    <scope>NUCLEOTIDE SEQUENCE [LARGE SCALE GENOMIC DNA]</scope>
    <source>
        <strain evidence="5">cv. Pinot noir / PN40024</strain>
    </source>
</reference>
<feature type="region of interest" description="Disordered" evidence="3">
    <location>
        <begin position="203"/>
        <end position="224"/>
    </location>
</feature>
<evidence type="ECO:0008006" key="6">
    <source>
        <dbReference type="Google" id="ProtNLM"/>
    </source>
</evidence>
<comment type="function">
    <text evidence="2">Involved in regulation of actin and microtubule organization. Part of a WAVE complex that activates the Arp2/3 complex.</text>
</comment>
<dbReference type="InterPro" id="IPR028457">
    <property type="entry name" value="ABI"/>
</dbReference>
<accession>D7TBL6</accession>
<comment type="similarity">
    <text evidence="1">Belongs to the ABI family.</text>
</comment>
<dbReference type="OrthoDB" id="2159336at2759"/>
<organism evidence="4 5">
    <name type="scientific">Vitis vinifera</name>
    <name type="common">Grape</name>
    <dbReference type="NCBI Taxonomy" id="29760"/>
    <lineage>
        <taxon>Eukaryota</taxon>
        <taxon>Viridiplantae</taxon>
        <taxon>Streptophyta</taxon>
        <taxon>Embryophyta</taxon>
        <taxon>Tracheophyta</taxon>
        <taxon>Spermatophyta</taxon>
        <taxon>Magnoliopsida</taxon>
        <taxon>eudicotyledons</taxon>
        <taxon>Gunneridae</taxon>
        <taxon>Pentapetalae</taxon>
        <taxon>rosids</taxon>
        <taxon>Vitales</taxon>
        <taxon>Vitaceae</taxon>
        <taxon>Viteae</taxon>
        <taxon>Vitis</taxon>
    </lineage>
</organism>
<dbReference type="OMA" id="FHRRYIS"/>
<dbReference type="PaxDb" id="29760-VIT_11s0016g03710.t01"/>
<name>D7TBL6_VITVI</name>
<evidence type="ECO:0000256" key="1">
    <source>
        <dbReference type="ARBA" id="ARBA00010020"/>
    </source>
</evidence>
<dbReference type="STRING" id="29760.D7TBL6"/>
<gene>
    <name evidence="4" type="ordered locus">VIT_11s0016g03710</name>
</gene>
<dbReference type="EMBL" id="FN595756">
    <property type="protein sequence ID" value="CBI28051.3"/>
    <property type="molecule type" value="Genomic_DNA"/>
</dbReference>
<evidence type="ECO:0000313" key="4">
    <source>
        <dbReference type="EMBL" id="CBI28051.3"/>
    </source>
</evidence>
<dbReference type="PANTHER" id="PTHR10460">
    <property type="entry name" value="ABL INTERACTOR FAMILY MEMBER"/>
    <property type="match status" value="1"/>
</dbReference>
<dbReference type="Gene3D" id="6.10.140.1620">
    <property type="match status" value="1"/>
</dbReference>
<protein>
    <recommendedName>
        <fullName evidence="6">Protein ABIL5</fullName>
    </recommendedName>
</protein>
<dbReference type="PANTHER" id="PTHR10460:SF11">
    <property type="entry name" value="PROTEIN ABIL5-RELATED"/>
    <property type="match status" value="1"/>
</dbReference>